<reference evidence="2" key="1">
    <citation type="submission" date="2025-08" db="UniProtKB">
        <authorList>
            <consortium name="Ensembl"/>
        </authorList>
    </citation>
    <scope>IDENTIFICATION</scope>
</reference>
<dbReference type="PANTHER" id="PTHR46888">
    <property type="entry name" value="ZINC KNUCKLE DOMAINCONTAINING PROTEIN-RELATED"/>
    <property type="match status" value="1"/>
</dbReference>
<evidence type="ECO:0000256" key="1">
    <source>
        <dbReference type="SAM" id="MobiDB-lite"/>
    </source>
</evidence>
<dbReference type="InterPro" id="IPR021109">
    <property type="entry name" value="Peptidase_aspartic_dom_sf"/>
</dbReference>
<dbReference type="SUPFAM" id="SSF47353">
    <property type="entry name" value="Retrovirus capsid dimerization domain-like"/>
    <property type="match status" value="1"/>
</dbReference>
<dbReference type="Proteomes" id="UP000694701">
    <property type="component" value="Unplaced"/>
</dbReference>
<dbReference type="Gene3D" id="1.10.340.70">
    <property type="match status" value="1"/>
</dbReference>
<proteinExistence type="predicted"/>
<name>A0A8C2EHX4_CYPCA</name>
<protein>
    <submittedName>
        <fullName evidence="2">Uncharacterized protein</fullName>
    </submittedName>
</protein>
<dbReference type="AlphaFoldDB" id="A0A8C2EHX4"/>
<dbReference type="Ensembl" id="ENSCCRT00020045303.1">
    <property type="protein sequence ID" value="ENSCCRP00020041520.1"/>
    <property type="gene ID" value="ENSCCRG00020018493.1"/>
</dbReference>
<evidence type="ECO:0000313" key="3">
    <source>
        <dbReference type="Proteomes" id="UP000694701"/>
    </source>
</evidence>
<feature type="region of interest" description="Disordered" evidence="1">
    <location>
        <begin position="325"/>
        <end position="347"/>
    </location>
</feature>
<dbReference type="PANTHER" id="PTHR46888:SF15">
    <property type="entry name" value="ZINC FINGER AND SCAN DOMAIN-CONTAINING PROTEIN 12-LIKE"/>
    <property type="match status" value="1"/>
</dbReference>
<feature type="compositionally biased region" description="Polar residues" evidence="1">
    <location>
        <begin position="326"/>
        <end position="342"/>
    </location>
</feature>
<dbReference type="SUPFAM" id="SSF50630">
    <property type="entry name" value="Acid proteases"/>
    <property type="match status" value="1"/>
</dbReference>
<sequence>MEELLKHLAEVSIRQQQIMEHMAARQGESEREITALRTATAQRVAPSDPRTQATQLLPKMTAHNDAENYLQMFEAIATQEGWPREEWARVLVALLMGEAQHAYFSMTLAQSGSYDELQKEILARTGLSPICAAQLFHDWEYKARLPAQAQAAELTCLAPHWLLAGESTAAQVAERVVIDHLLRALPRPLRQAAGIVPQNEPMPTEPPRSPDRAWLAGCVVHHEPPAGALPAKVKMNGWHYQAILESGHAVSLVQPKVLPPRAGSKTLLPITCVHGDTRQVPVCRVTVSAAPGAWPIEVGIVKDLPVPVLLGRDWPGFDRLLAAVSQPASPDGNRQNQTTTRGPQRWPILLASDSTRDGETPSQNSNLFYDVFRQVSGGGAFAKEQNGDDRLKHCWSQVRVIEGKEIQLAPHPVPNFVVQNGLLYCVAQRKGEEKRLLVVPRPKTETMMELAHSHPMAGHLGAAKHHPRDP</sequence>
<accession>A0A8C2EHX4</accession>
<organism evidence="2 3">
    <name type="scientific">Cyprinus carpio</name>
    <name type="common">Common carp</name>
    <dbReference type="NCBI Taxonomy" id="7962"/>
    <lineage>
        <taxon>Eukaryota</taxon>
        <taxon>Metazoa</taxon>
        <taxon>Chordata</taxon>
        <taxon>Craniata</taxon>
        <taxon>Vertebrata</taxon>
        <taxon>Euteleostomi</taxon>
        <taxon>Actinopterygii</taxon>
        <taxon>Neopterygii</taxon>
        <taxon>Teleostei</taxon>
        <taxon>Ostariophysi</taxon>
        <taxon>Cypriniformes</taxon>
        <taxon>Cyprinidae</taxon>
        <taxon>Cyprininae</taxon>
        <taxon>Cyprinus</taxon>
    </lineage>
</organism>
<evidence type="ECO:0000313" key="2">
    <source>
        <dbReference type="Ensembl" id="ENSCCRP00020041520.1"/>
    </source>
</evidence>